<comment type="caution">
    <text evidence="2">The sequence shown here is derived from an EMBL/GenBank/DDBJ whole genome shotgun (WGS) entry which is preliminary data.</text>
</comment>
<dbReference type="InterPro" id="IPR009506">
    <property type="entry name" value="YjiS-like"/>
</dbReference>
<feature type="domain" description="YjiS-like" evidence="1">
    <location>
        <begin position="42"/>
        <end position="73"/>
    </location>
</feature>
<sequence>MNLLTARAGADLRQVHSRSFRATVSAAAARAAAVGPFAGLTRRFAELRTAAALRRELESLGDTALADLGLSRAGIGAHVRRVMANRRRPGRAQSPAALSAHLLRDVAVQLEQGRARVYTDVPLGVITRAPAAGLPANGERFRRTA</sequence>
<protein>
    <recommendedName>
        <fullName evidence="1">YjiS-like domain-containing protein</fullName>
    </recommendedName>
</protein>
<reference evidence="2 3" key="1">
    <citation type="journal article" date="2020" name="Microorganisms">
        <title>Osmotic Adaptation and Compatible Solute Biosynthesis of Phototrophic Bacteria as Revealed from Genome Analyses.</title>
        <authorList>
            <person name="Imhoff J.F."/>
            <person name="Rahn T."/>
            <person name="Kunzel S."/>
            <person name="Keller A."/>
            <person name="Neulinger S.C."/>
        </authorList>
    </citation>
    <scope>NUCLEOTIDE SEQUENCE [LARGE SCALE GENOMIC DNA]</scope>
    <source>
        <strain evidence="2 3">DSM 9895</strain>
    </source>
</reference>
<evidence type="ECO:0000259" key="1">
    <source>
        <dbReference type="Pfam" id="PF06568"/>
    </source>
</evidence>
<evidence type="ECO:0000313" key="2">
    <source>
        <dbReference type="EMBL" id="MBK1667128.1"/>
    </source>
</evidence>
<evidence type="ECO:0000313" key="3">
    <source>
        <dbReference type="Proteomes" id="UP001296873"/>
    </source>
</evidence>
<dbReference type="RefSeq" id="WP_200339190.1">
    <property type="nucleotide sequence ID" value="NZ_NRRL01000004.1"/>
</dbReference>
<dbReference type="Pfam" id="PF06568">
    <property type="entry name" value="YjiS-like"/>
    <property type="match status" value="1"/>
</dbReference>
<gene>
    <name evidence="2" type="ORF">CKO28_03595</name>
</gene>
<accession>A0ABS1DC26</accession>
<name>A0ABS1DC26_9PROT</name>
<dbReference type="EMBL" id="NRRL01000004">
    <property type="protein sequence ID" value="MBK1667128.1"/>
    <property type="molecule type" value="Genomic_DNA"/>
</dbReference>
<organism evidence="2 3">
    <name type="scientific">Rhodovibrio sodomensis</name>
    <dbReference type="NCBI Taxonomy" id="1088"/>
    <lineage>
        <taxon>Bacteria</taxon>
        <taxon>Pseudomonadati</taxon>
        <taxon>Pseudomonadota</taxon>
        <taxon>Alphaproteobacteria</taxon>
        <taxon>Rhodospirillales</taxon>
        <taxon>Rhodovibrionaceae</taxon>
        <taxon>Rhodovibrio</taxon>
    </lineage>
</organism>
<proteinExistence type="predicted"/>
<keyword evidence="3" id="KW-1185">Reference proteome</keyword>
<dbReference type="Proteomes" id="UP001296873">
    <property type="component" value="Unassembled WGS sequence"/>
</dbReference>